<dbReference type="PANTHER" id="PTHR46558">
    <property type="entry name" value="TRACRIPTIONAL REGULATORY PROTEIN-RELATED-RELATED"/>
    <property type="match status" value="1"/>
</dbReference>
<protein>
    <recommendedName>
        <fullName evidence="3">HTH cro/C1-type domain-containing protein</fullName>
    </recommendedName>
</protein>
<organism evidence="4 5">
    <name type="scientific">Dubosiella newyorkensis</name>
    <dbReference type="NCBI Taxonomy" id="1862672"/>
    <lineage>
        <taxon>Bacteria</taxon>
        <taxon>Bacillati</taxon>
        <taxon>Bacillota</taxon>
        <taxon>Erysipelotrichia</taxon>
        <taxon>Erysipelotrichales</taxon>
        <taxon>Erysipelotrichaceae</taxon>
        <taxon>Dubosiella</taxon>
    </lineage>
</organism>
<dbReference type="AlphaFoldDB" id="A0A1U7NPJ5"/>
<accession>A0A1U7NPJ5</accession>
<reference evidence="4 5" key="1">
    <citation type="submission" date="2016-11" db="EMBL/GenBank/DDBJ databases">
        <title>Description of two novel members of the family Erysipelotrichaceae: Ileibacterium lipovorans gen. nov., sp. nov. and Dubosiella newyorkensis, gen. nov., sp. nov.</title>
        <authorList>
            <person name="Cox L.M."/>
            <person name="Sohn J."/>
            <person name="Tyrrell K.L."/>
            <person name="Citron D.M."/>
            <person name="Lawson P.A."/>
            <person name="Patel N.B."/>
            <person name="Iizumi T."/>
            <person name="Perez-Perez G.I."/>
            <person name="Goldstein E.J."/>
            <person name="Blaser M.J."/>
        </authorList>
    </citation>
    <scope>NUCLEOTIDE SEQUENCE [LARGE SCALE GENOMIC DNA]</scope>
    <source>
        <strain evidence="4 5">NYU-BL-A4</strain>
    </source>
</reference>
<keyword evidence="5" id="KW-1185">Reference proteome</keyword>
<dbReference type="CDD" id="cd00093">
    <property type="entry name" value="HTH_XRE"/>
    <property type="match status" value="1"/>
</dbReference>
<dbReference type="SUPFAM" id="SSF47413">
    <property type="entry name" value="lambda repressor-like DNA-binding domains"/>
    <property type="match status" value="1"/>
</dbReference>
<dbReference type="STRING" id="1862672.BO225_02640"/>
<feature type="transmembrane region" description="Helical" evidence="2">
    <location>
        <begin position="267"/>
        <end position="288"/>
    </location>
</feature>
<dbReference type="InterPro" id="IPR001387">
    <property type="entry name" value="Cro/C1-type_HTH"/>
</dbReference>
<sequence>MNLGEKIIELRKKEGYSQEELASLLDVSRQSVSKWELNASTPDLDKIVRLSEIFHVSIDSLLQEDRIEPEEHVARLMPQTEVEALVNLKEKSRLYIAIAVFLFIVSPIALFVCGGGYSLGFFHDVFKSEDQAGMIGLIVLLILVSIGVAICVYFGSRLEKYEWIEKEPVRLSNTTRNWVQERLETMQSKSALWTMTGVTICILSVIPLFVSIMISEQYVFVGLSILLFFVACGVFIFIYNGTMKETYEALLNQGEYSIKNKQFNKKYSYLPGAYWCIVTAIYLAWSFTTNDWDHTWIVFAVGGVLFAAITILFKGSLEKK</sequence>
<keyword evidence="2" id="KW-0472">Membrane</keyword>
<dbReference type="Proteomes" id="UP000186705">
    <property type="component" value="Unassembled WGS sequence"/>
</dbReference>
<dbReference type="EMBL" id="MPKA01000045">
    <property type="protein sequence ID" value="OLU47557.1"/>
    <property type="molecule type" value="Genomic_DNA"/>
</dbReference>
<evidence type="ECO:0000313" key="4">
    <source>
        <dbReference type="EMBL" id="OLU47557.1"/>
    </source>
</evidence>
<dbReference type="PROSITE" id="PS50943">
    <property type="entry name" value="HTH_CROC1"/>
    <property type="match status" value="1"/>
</dbReference>
<feature type="transmembrane region" description="Helical" evidence="2">
    <location>
        <begin position="94"/>
        <end position="120"/>
    </location>
</feature>
<comment type="caution">
    <text evidence="4">The sequence shown here is derived from an EMBL/GenBank/DDBJ whole genome shotgun (WGS) entry which is preliminary data.</text>
</comment>
<proteinExistence type="predicted"/>
<dbReference type="Gene3D" id="1.10.260.40">
    <property type="entry name" value="lambda repressor-like DNA-binding domains"/>
    <property type="match status" value="1"/>
</dbReference>
<dbReference type="PANTHER" id="PTHR46558:SF13">
    <property type="entry name" value="HTH-TYPE TRANSCRIPTIONAL REGULATOR IMMR"/>
    <property type="match status" value="1"/>
</dbReference>
<keyword evidence="2" id="KW-1133">Transmembrane helix</keyword>
<feature type="domain" description="HTH cro/C1-type" evidence="3">
    <location>
        <begin position="7"/>
        <end position="61"/>
    </location>
</feature>
<dbReference type="GeneID" id="78274844"/>
<dbReference type="GO" id="GO:0003677">
    <property type="term" value="F:DNA binding"/>
    <property type="evidence" value="ECO:0007669"/>
    <property type="project" value="UniProtKB-KW"/>
</dbReference>
<evidence type="ECO:0000259" key="3">
    <source>
        <dbReference type="PROSITE" id="PS50943"/>
    </source>
</evidence>
<dbReference type="InterPro" id="IPR010982">
    <property type="entry name" value="Lambda_DNA-bd_dom_sf"/>
</dbReference>
<keyword evidence="2" id="KW-0812">Transmembrane</keyword>
<feature type="transmembrane region" description="Helical" evidence="2">
    <location>
        <begin position="218"/>
        <end position="239"/>
    </location>
</feature>
<evidence type="ECO:0000256" key="2">
    <source>
        <dbReference type="SAM" id="Phobius"/>
    </source>
</evidence>
<dbReference type="SMART" id="SM00530">
    <property type="entry name" value="HTH_XRE"/>
    <property type="match status" value="1"/>
</dbReference>
<evidence type="ECO:0000313" key="5">
    <source>
        <dbReference type="Proteomes" id="UP000186705"/>
    </source>
</evidence>
<feature type="transmembrane region" description="Helical" evidence="2">
    <location>
        <begin position="132"/>
        <end position="154"/>
    </location>
</feature>
<dbReference type="Pfam" id="PF01381">
    <property type="entry name" value="HTH_3"/>
    <property type="match status" value="1"/>
</dbReference>
<gene>
    <name evidence="4" type="ORF">BO225_02640</name>
</gene>
<name>A0A1U7NPJ5_9FIRM</name>
<feature type="transmembrane region" description="Helical" evidence="2">
    <location>
        <begin position="294"/>
        <end position="313"/>
    </location>
</feature>
<evidence type="ECO:0000256" key="1">
    <source>
        <dbReference type="ARBA" id="ARBA00023125"/>
    </source>
</evidence>
<feature type="transmembrane region" description="Helical" evidence="2">
    <location>
        <begin position="191"/>
        <end position="212"/>
    </location>
</feature>
<dbReference type="RefSeq" id="WP_076340742.1">
    <property type="nucleotide sequence ID" value="NZ_CAOQIG010000010.1"/>
</dbReference>
<dbReference type="OrthoDB" id="9815852at2"/>
<keyword evidence="1" id="KW-0238">DNA-binding</keyword>